<dbReference type="SUPFAM" id="SSF57667">
    <property type="entry name" value="beta-beta-alpha zinc fingers"/>
    <property type="match status" value="1"/>
</dbReference>
<gene>
    <name evidence="13" type="ORF">DSTB1V02_LOCUS6839</name>
</gene>
<dbReference type="GO" id="GO:0045467">
    <property type="term" value="P:R7 cell development"/>
    <property type="evidence" value="ECO:0007669"/>
    <property type="project" value="UniProtKB-ARBA"/>
</dbReference>
<evidence type="ECO:0000259" key="12">
    <source>
        <dbReference type="PROSITE" id="PS50157"/>
    </source>
</evidence>
<keyword evidence="2" id="KW-0479">Metal-binding</keyword>
<dbReference type="GO" id="GO:0006357">
    <property type="term" value="P:regulation of transcription by RNA polymerase II"/>
    <property type="evidence" value="ECO:0007669"/>
    <property type="project" value="TreeGrafter"/>
</dbReference>
<evidence type="ECO:0000256" key="3">
    <source>
        <dbReference type="ARBA" id="ARBA00022771"/>
    </source>
</evidence>
<dbReference type="GO" id="GO:0048813">
    <property type="term" value="P:dendrite morphogenesis"/>
    <property type="evidence" value="ECO:0007669"/>
    <property type="project" value="UniProtKB-ARBA"/>
</dbReference>
<evidence type="ECO:0000256" key="6">
    <source>
        <dbReference type="ARBA" id="ARBA00022902"/>
    </source>
</evidence>
<feature type="domain" description="C2H2-type" evidence="12">
    <location>
        <begin position="341"/>
        <end position="357"/>
    </location>
</feature>
<accession>A0A7R8XFV0</accession>
<dbReference type="Proteomes" id="UP000677054">
    <property type="component" value="Unassembled WGS sequence"/>
</dbReference>
<dbReference type="Pfam" id="PF00651">
    <property type="entry name" value="BTB"/>
    <property type="match status" value="1"/>
</dbReference>
<dbReference type="GO" id="GO:0035167">
    <property type="term" value="P:larval lymph gland hemopoiesis"/>
    <property type="evidence" value="ECO:0007669"/>
    <property type="project" value="UniProtKB-ARBA"/>
</dbReference>
<dbReference type="GO" id="GO:0045476">
    <property type="term" value="P:nurse cell apoptotic process"/>
    <property type="evidence" value="ECO:0007669"/>
    <property type="project" value="UniProtKB-ARBA"/>
</dbReference>
<dbReference type="Gene3D" id="3.30.710.10">
    <property type="entry name" value="Potassium Channel Kv1.1, Chain A"/>
    <property type="match status" value="1"/>
</dbReference>
<dbReference type="GO" id="GO:0007464">
    <property type="term" value="P:R3/R4 cell fate commitment"/>
    <property type="evidence" value="ECO:0007669"/>
    <property type="project" value="UniProtKB-ARBA"/>
</dbReference>
<feature type="region of interest" description="Disordered" evidence="10">
    <location>
        <begin position="250"/>
        <end position="291"/>
    </location>
</feature>
<evidence type="ECO:0000313" key="13">
    <source>
        <dbReference type="EMBL" id="CAD7246998.1"/>
    </source>
</evidence>
<keyword evidence="1" id="KW-0217">Developmental protein</keyword>
<dbReference type="InterPro" id="IPR036236">
    <property type="entry name" value="Znf_C2H2_sf"/>
</dbReference>
<dbReference type="FunFam" id="3.30.160.60:FF:002343">
    <property type="entry name" value="Zinc finger protein 33A"/>
    <property type="match status" value="1"/>
</dbReference>
<keyword evidence="14" id="KW-1185">Reference proteome</keyword>
<dbReference type="AlphaFoldDB" id="A0A7R8XFV0"/>
<dbReference type="SUPFAM" id="SSF54695">
    <property type="entry name" value="POZ domain"/>
    <property type="match status" value="1"/>
</dbReference>
<dbReference type="InterPro" id="IPR051095">
    <property type="entry name" value="Dros_DevTransReg"/>
</dbReference>
<dbReference type="InterPro" id="IPR000210">
    <property type="entry name" value="BTB/POZ_dom"/>
</dbReference>
<name>A0A7R8XFV0_9CRUS</name>
<organism evidence="13">
    <name type="scientific">Darwinula stevensoni</name>
    <dbReference type="NCBI Taxonomy" id="69355"/>
    <lineage>
        <taxon>Eukaryota</taxon>
        <taxon>Metazoa</taxon>
        <taxon>Ecdysozoa</taxon>
        <taxon>Arthropoda</taxon>
        <taxon>Crustacea</taxon>
        <taxon>Oligostraca</taxon>
        <taxon>Ostracoda</taxon>
        <taxon>Podocopa</taxon>
        <taxon>Podocopida</taxon>
        <taxon>Darwinulocopina</taxon>
        <taxon>Darwinuloidea</taxon>
        <taxon>Darwinulidae</taxon>
        <taxon>Darwinula</taxon>
    </lineage>
</organism>
<dbReference type="PROSITE" id="PS50097">
    <property type="entry name" value="BTB"/>
    <property type="match status" value="1"/>
</dbReference>
<evidence type="ECO:0000313" key="14">
    <source>
        <dbReference type="Proteomes" id="UP000677054"/>
    </source>
</evidence>
<dbReference type="InterPro" id="IPR013087">
    <property type="entry name" value="Znf_C2H2_type"/>
</dbReference>
<keyword evidence="5" id="KW-0862">Zinc</keyword>
<dbReference type="EMBL" id="LR900818">
    <property type="protein sequence ID" value="CAD7246998.1"/>
    <property type="molecule type" value="Genomic_DNA"/>
</dbReference>
<reference evidence="13" key="1">
    <citation type="submission" date="2020-11" db="EMBL/GenBank/DDBJ databases">
        <authorList>
            <person name="Tran Van P."/>
        </authorList>
    </citation>
    <scope>NUCLEOTIDE SEQUENCE</scope>
</reference>
<evidence type="ECO:0000256" key="2">
    <source>
        <dbReference type="ARBA" id="ARBA00022723"/>
    </source>
</evidence>
<evidence type="ECO:0000256" key="4">
    <source>
        <dbReference type="ARBA" id="ARBA00022782"/>
    </source>
</evidence>
<protein>
    <submittedName>
        <fullName evidence="13">Uncharacterized protein</fullName>
    </submittedName>
</protein>
<dbReference type="GO" id="GO:0007526">
    <property type="term" value="P:larval somatic muscle development"/>
    <property type="evidence" value="ECO:0007669"/>
    <property type="project" value="UniProtKB-ARBA"/>
</dbReference>
<dbReference type="EMBL" id="CAJPEV010001301">
    <property type="protein sequence ID" value="CAG0891926.1"/>
    <property type="molecule type" value="Genomic_DNA"/>
</dbReference>
<feature type="domain" description="C2H2-type" evidence="12">
    <location>
        <begin position="313"/>
        <end position="340"/>
    </location>
</feature>
<feature type="domain" description="BTB" evidence="11">
    <location>
        <begin position="37"/>
        <end position="102"/>
    </location>
</feature>
<dbReference type="PANTHER" id="PTHR23110:SF111">
    <property type="entry name" value="LONGITUDINALS LACKING PROTEIN, ISOFORMS F_I_K_T"/>
    <property type="match status" value="1"/>
</dbReference>
<dbReference type="PROSITE" id="PS50157">
    <property type="entry name" value="ZINC_FINGER_C2H2_2"/>
    <property type="match status" value="2"/>
</dbReference>
<evidence type="ECO:0000259" key="11">
    <source>
        <dbReference type="PROSITE" id="PS50097"/>
    </source>
</evidence>
<dbReference type="Gene3D" id="3.30.160.60">
    <property type="entry name" value="Classic Zinc Finger"/>
    <property type="match status" value="1"/>
</dbReference>
<dbReference type="GO" id="GO:0008406">
    <property type="term" value="P:gonad development"/>
    <property type="evidence" value="ECO:0007669"/>
    <property type="project" value="UniProtKB-ARBA"/>
</dbReference>
<keyword evidence="4" id="KW-0221">Differentiation</keyword>
<dbReference type="SMART" id="SM00225">
    <property type="entry name" value="BTB"/>
    <property type="match status" value="1"/>
</dbReference>
<evidence type="ECO:0000256" key="5">
    <source>
        <dbReference type="ARBA" id="ARBA00022833"/>
    </source>
</evidence>
<evidence type="ECO:0000256" key="9">
    <source>
        <dbReference type="PROSITE-ProRule" id="PRU00042"/>
    </source>
</evidence>
<keyword evidence="6" id="KW-0524">Neurogenesis</keyword>
<dbReference type="GO" id="GO:0008270">
    <property type="term" value="F:zinc ion binding"/>
    <property type="evidence" value="ECO:0007669"/>
    <property type="project" value="UniProtKB-KW"/>
</dbReference>
<dbReference type="InterPro" id="IPR011333">
    <property type="entry name" value="SKP1/BTB/POZ_sf"/>
</dbReference>
<proteinExistence type="predicted"/>
<keyword evidence="7" id="KW-0539">Nucleus</keyword>
<dbReference type="GO" id="GO:0005634">
    <property type="term" value="C:nucleus"/>
    <property type="evidence" value="ECO:0007669"/>
    <property type="project" value="UniProtKB-ARBA"/>
</dbReference>
<dbReference type="CDD" id="cd18315">
    <property type="entry name" value="BTB_POZ_BAB-like"/>
    <property type="match status" value="1"/>
</dbReference>
<dbReference type="PANTHER" id="PTHR23110">
    <property type="entry name" value="BTB DOMAIN TRANSCRIPTION FACTOR"/>
    <property type="match status" value="1"/>
</dbReference>
<evidence type="ECO:0000256" key="10">
    <source>
        <dbReference type="SAM" id="MobiDB-lite"/>
    </source>
</evidence>
<sequence>MEIQMMASSSKYNLKWNSHHVETFNSFDTLRSLEMLVDIMLLCEGQSLKAHKLVLCSGSGYFERLLQRDTNHNPAIYFFGVDVHLLKYLLDFMYMGEVDVPSADLERFIELAETLEVKGLKADRSKGVYNSETSASGMTIPVSSMQDAMLHKRKSMWPTYEEESQYPLKTARCSLRSPTNPNNTSQNSQGTTPLPRMVPESAGVSQSSTKRMNAGNHSLPGPSSSHAKEESGMKEEIIDVEENSIQGELNEHQEEQQEQDEESQVSYYQEEEGASSNHQELPQNIPPEIDPSTVEADVEFAWSGKTWSNIRLHFCGLCSYRSGIKTNLIHHVHTHTGAKPYNCRLCGKSFSRKEHLRPDSSPAEPLRNKTCIPVEVQVNDIDDGGVSGVLEFGAIVFVNPEAVAGMPPSI</sequence>
<feature type="compositionally biased region" description="Low complexity" evidence="10">
    <location>
        <begin position="177"/>
        <end position="193"/>
    </location>
</feature>
<comment type="function">
    <text evidence="8">Putative transcription factor required for axon growth and guidance in the central and peripheral nervous systems. Repels CNS axons away from the midline by promoting the expression of the midline repellent sli and its receptor robo.</text>
</comment>
<dbReference type="GO" id="GO:0016199">
    <property type="term" value="P:axon midline choice point recognition"/>
    <property type="evidence" value="ECO:0007669"/>
    <property type="project" value="UniProtKB-ARBA"/>
</dbReference>
<feature type="region of interest" description="Disordered" evidence="10">
    <location>
        <begin position="173"/>
        <end position="234"/>
    </location>
</feature>
<evidence type="ECO:0000256" key="8">
    <source>
        <dbReference type="ARBA" id="ARBA00037382"/>
    </source>
</evidence>
<keyword evidence="3 9" id="KW-0863">Zinc-finger</keyword>
<dbReference type="OrthoDB" id="4845755at2759"/>
<evidence type="ECO:0000256" key="7">
    <source>
        <dbReference type="ARBA" id="ARBA00023242"/>
    </source>
</evidence>
<feature type="compositionally biased region" description="Acidic residues" evidence="10">
    <location>
        <begin position="256"/>
        <end position="273"/>
    </location>
</feature>
<evidence type="ECO:0000256" key="1">
    <source>
        <dbReference type="ARBA" id="ARBA00022473"/>
    </source>
</evidence>